<protein>
    <submittedName>
        <fullName evidence="4">Uncharacterized protein</fullName>
    </submittedName>
</protein>
<feature type="compositionally biased region" description="Basic residues" evidence="1">
    <location>
        <begin position="228"/>
        <end position="237"/>
    </location>
</feature>
<sequence length="416" mass="45969">FRAVGGELEDWEEECSGQSTCHTLALDTGDITWVDTSDTFHQCLDDISQPGSMVGLDAEWRPGFGQTTPTRMALLQLATRQRVYLLDMLTLTTVLSDHDWNALAEQLFANENVLKIGYSISGDIQVLMKTYPCMEEALKMTKCMVDVQKIYGQIMKVKPDVFSSSASHDDGSVVDNATTAAVATPGKALDAYCLLEVYDVLKHKIETYGLDIDRASSEDSTFGQKSSRSGKRHKKAAEKKMKPTEIAHSIIARAEGRVILTSGVPYQTLKSQVPEGHCLNVRTGKAQEQVLDILQHFNVKVTHNDILSRCQLCNCAKYLRVSACELSRAVMLDTDRPTDHVDMATLTVGDGVPLQLDPVPGGIFDKVKLFYVCGRCGKIYWDGVHYGRVCERFADILGDEDSSSPQRTGADTERVN</sequence>
<evidence type="ECO:0000313" key="4">
    <source>
        <dbReference type="EMBL" id="KAK2160017.1"/>
    </source>
</evidence>
<dbReference type="PANTHER" id="PTHR47765:SF2">
    <property type="entry name" value="EXONUCLEASE MUT-7 HOMOLOG"/>
    <property type="match status" value="1"/>
</dbReference>
<proteinExistence type="predicted"/>
<feature type="domain" description="Mut7-C RNAse" evidence="3">
    <location>
        <begin position="359"/>
        <end position="391"/>
    </location>
</feature>
<gene>
    <name evidence="4" type="ORF">NP493_1675g00011</name>
</gene>
<feature type="domain" description="3'-5' exonuclease" evidence="2">
    <location>
        <begin position="32"/>
        <end position="131"/>
    </location>
</feature>
<accession>A0AAD9JVG2</accession>
<feature type="domain" description="Mut7-C RNAse" evidence="3">
    <location>
        <begin position="250"/>
        <end position="315"/>
    </location>
</feature>
<dbReference type="Pfam" id="PF01927">
    <property type="entry name" value="Mut7-C"/>
    <property type="match status" value="2"/>
</dbReference>
<feature type="region of interest" description="Disordered" evidence="1">
    <location>
        <begin position="217"/>
        <end position="239"/>
    </location>
</feature>
<evidence type="ECO:0000259" key="3">
    <source>
        <dbReference type="Pfam" id="PF01927"/>
    </source>
</evidence>
<dbReference type="Pfam" id="PF01612">
    <property type="entry name" value="DNA_pol_A_exo1"/>
    <property type="match status" value="1"/>
</dbReference>
<dbReference type="GO" id="GO:0008408">
    <property type="term" value="F:3'-5' exonuclease activity"/>
    <property type="evidence" value="ECO:0007669"/>
    <property type="project" value="InterPro"/>
</dbReference>
<evidence type="ECO:0000313" key="5">
    <source>
        <dbReference type="Proteomes" id="UP001209878"/>
    </source>
</evidence>
<dbReference type="SUPFAM" id="SSF53098">
    <property type="entry name" value="Ribonuclease H-like"/>
    <property type="match status" value="1"/>
</dbReference>
<dbReference type="InterPro" id="IPR052408">
    <property type="entry name" value="Exonuclease_MUT-7-like"/>
</dbReference>
<dbReference type="EMBL" id="JAODUO010001674">
    <property type="protein sequence ID" value="KAK2160017.1"/>
    <property type="molecule type" value="Genomic_DNA"/>
</dbReference>
<feature type="compositionally biased region" description="Polar residues" evidence="1">
    <location>
        <begin position="218"/>
        <end position="227"/>
    </location>
</feature>
<dbReference type="InterPro" id="IPR036397">
    <property type="entry name" value="RNaseH_sf"/>
</dbReference>
<comment type="caution">
    <text evidence="4">The sequence shown here is derived from an EMBL/GenBank/DDBJ whole genome shotgun (WGS) entry which is preliminary data.</text>
</comment>
<dbReference type="InterPro" id="IPR002782">
    <property type="entry name" value="Mut7-C_RNAse_dom"/>
</dbReference>
<keyword evidence="5" id="KW-1185">Reference proteome</keyword>
<reference evidence="4" key="1">
    <citation type="journal article" date="2023" name="Mol. Biol. Evol.">
        <title>Third-Generation Sequencing Reveals the Adaptive Role of the Epigenome in Three Deep-Sea Polychaetes.</title>
        <authorList>
            <person name="Perez M."/>
            <person name="Aroh O."/>
            <person name="Sun Y."/>
            <person name="Lan Y."/>
            <person name="Juniper S.K."/>
            <person name="Young C.R."/>
            <person name="Angers B."/>
            <person name="Qian P.Y."/>
        </authorList>
    </citation>
    <scope>NUCLEOTIDE SEQUENCE</scope>
    <source>
        <strain evidence="4">R07B-5</strain>
    </source>
</reference>
<dbReference type="GO" id="GO:0003676">
    <property type="term" value="F:nucleic acid binding"/>
    <property type="evidence" value="ECO:0007669"/>
    <property type="project" value="InterPro"/>
</dbReference>
<name>A0AAD9JVG2_RIDPI</name>
<dbReference type="GO" id="GO:0006139">
    <property type="term" value="P:nucleobase-containing compound metabolic process"/>
    <property type="evidence" value="ECO:0007669"/>
    <property type="project" value="InterPro"/>
</dbReference>
<dbReference type="InterPro" id="IPR002562">
    <property type="entry name" value="3'-5'_exonuclease_dom"/>
</dbReference>
<dbReference type="Gene3D" id="3.30.420.10">
    <property type="entry name" value="Ribonuclease H-like superfamily/Ribonuclease H"/>
    <property type="match status" value="1"/>
</dbReference>
<evidence type="ECO:0000259" key="2">
    <source>
        <dbReference type="Pfam" id="PF01612"/>
    </source>
</evidence>
<evidence type="ECO:0000256" key="1">
    <source>
        <dbReference type="SAM" id="MobiDB-lite"/>
    </source>
</evidence>
<dbReference type="PANTHER" id="PTHR47765">
    <property type="entry name" value="3'-5' EXONUCLEASE DOMAIN-CONTAINING PROTEIN"/>
    <property type="match status" value="1"/>
</dbReference>
<dbReference type="InterPro" id="IPR012337">
    <property type="entry name" value="RNaseH-like_sf"/>
</dbReference>
<dbReference type="AlphaFoldDB" id="A0AAD9JVG2"/>
<feature type="non-terminal residue" evidence="4">
    <location>
        <position position="1"/>
    </location>
</feature>
<organism evidence="4 5">
    <name type="scientific">Ridgeia piscesae</name>
    <name type="common">Tubeworm</name>
    <dbReference type="NCBI Taxonomy" id="27915"/>
    <lineage>
        <taxon>Eukaryota</taxon>
        <taxon>Metazoa</taxon>
        <taxon>Spiralia</taxon>
        <taxon>Lophotrochozoa</taxon>
        <taxon>Annelida</taxon>
        <taxon>Polychaeta</taxon>
        <taxon>Sedentaria</taxon>
        <taxon>Canalipalpata</taxon>
        <taxon>Sabellida</taxon>
        <taxon>Siboglinidae</taxon>
        <taxon>Ridgeia</taxon>
    </lineage>
</organism>
<dbReference type="Proteomes" id="UP001209878">
    <property type="component" value="Unassembled WGS sequence"/>
</dbReference>